<accession>A0AAW0K1M9</accession>
<protein>
    <recommendedName>
        <fullName evidence="3">Aluminum-activated malate transporter</fullName>
    </recommendedName>
</protein>
<organism evidence="1 2">
    <name type="scientific">Quercus suber</name>
    <name type="common">Cork oak</name>
    <dbReference type="NCBI Taxonomy" id="58331"/>
    <lineage>
        <taxon>Eukaryota</taxon>
        <taxon>Viridiplantae</taxon>
        <taxon>Streptophyta</taxon>
        <taxon>Embryophyta</taxon>
        <taxon>Tracheophyta</taxon>
        <taxon>Spermatophyta</taxon>
        <taxon>Magnoliopsida</taxon>
        <taxon>eudicotyledons</taxon>
        <taxon>Gunneridae</taxon>
        <taxon>Pentapetalae</taxon>
        <taxon>rosids</taxon>
        <taxon>fabids</taxon>
        <taxon>Fagales</taxon>
        <taxon>Fagaceae</taxon>
        <taxon>Quercus</taxon>
    </lineage>
</organism>
<evidence type="ECO:0000313" key="2">
    <source>
        <dbReference type="Proteomes" id="UP000237347"/>
    </source>
</evidence>
<evidence type="ECO:0000313" key="1">
    <source>
        <dbReference type="EMBL" id="KAK7832236.1"/>
    </source>
</evidence>
<dbReference type="AlphaFoldDB" id="A0AAW0K1M9"/>
<evidence type="ECO:0008006" key="3">
    <source>
        <dbReference type="Google" id="ProtNLM"/>
    </source>
</evidence>
<gene>
    <name evidence="1" type="ORF">CFP56_026687</name>
</gene>
<name>A0AAW0K1M9_QUESU</name>
<comment type="caution">
    <text evidence="1">The sequence shown here is derived from an EMBL/GenBank/DDBJ whole genome shotgun (WGS) entry which is preliminary data.</text>
</comment>
<reference evidence="1 2" key="1">
    <citation type="journal article" date="2018" name="Sci. Data">
        <title>The draft genome sequence of cork oak.</title>
        <authorList>
            <person name="Ramos A.M."/>
            <person name="Usie A."/>
            <person name="Barbosa P."/>
            <person name="Barros P.M."/>
            <person name="Capote T."/>
            <person name="Chaves I."/>
            <person name="Simoes F."/>
            <person name="Abreu I."/>
            <person name="Carrasquinho I."/>
            <person name="Faro C."/>
            <person name="Guimaraes J.B."/>
            <person name="Mendonca D."/>
            <person name="Nobrega F."/>
            <person name="Rodrigues L."/>
            <person name="Saibo N.J.M."/>
            <person name="Varela M.C."/>
            <person name="Egas C."/>
            <person name="Matos J."/>
            <person name="Miguel C.M."/>
            <person name="Oliveira M.M."/>
            <person name="Ricardo C.P."/>
            <person name="Goncalves S."/>
        </authorList>
    </citation>
    <scope>NUCLEOTIDE SEQUENCE [LARGE SCALE GENOMIC DNA]</scope>
    <source>
        <strain evidence="2">cv. HL8</strain>
    </source>
</reference>
<sequence length="77" mass="8657">MNQYLLHFNRLCHLESSNSRKRSPRMAAFAIAAVTAVVNLLDKVLQCIKNMSNGVSANIEDVKRLFSTLIAYLTDTE</sequence>
<keyword evidence="2" id="KW-1185">Reference proteome</keyword>
<dbReference type="EMBL" id="PKMF04000429">
    <property type="protein sequence ID" value="KAK7832236.1"/>
    <property type="molecule type" value="Genomic_DNA"/>
</dbReference>
<dbReference type="Proteomes" id="UP000237347">
    <property type="component" value="Unassembled WGS sequence"/>
</dbReference>
<proteinExistence type="predicted"/>